<keyword evidence="2" id="KW-1185">Reference proteome</keyword>
<gene>
    <name evidence="1" type="ORF">HMPREF1222_02440</name>
</gene>
<evidence type="ECO:0000313" key="2">
    <source>
        <dbReference type="Proteomes" id="UP000014605"/>
    </source>
</evidence>
<dbReference type="RefSeq" id="WP_016519615.1">
    <property type="nucleotide sequence ID" value="NZ_KE332514.1"/>
</dbReference>
<protein>
    <recommendedName>
        <fullName evidence="3">CDP-glycerol:poly(Glycerophosphate) glycerophosphotransferase</fullName>
    </recommendedName>
</protein>
<dbReference type="AlphaFoldDB" id="S3L7X7"/>
<comment type="caution">
    <text evidence="1">The sequence shown here is derived from an EMBL/GenBank/DDBJ whole genome shotgun (WGS) entry which is preliminary data.</text>
</comment>
<evidence type="ECO:0000313" key="1">
    <source>
        <dbReference type="EMBL" id="EPF45810.1"/>
    </source>
</evidence>
<dbReference type="SUPFAM" id="SSF53756">
    <property type="entry name" value="UDP-Glycosyltransferase/glycogen phosphorylase"/>
    <property type="match status" value="1"/>
</dbReference>
<evidence type="ECO:0008006" key="3">
    <source>
        <dbReference type="Google" id="ProtNLM"/>
    </source>
</evidence>
<dbReference type="PANTHER" id="PTHR37316:SF3">
    <property type="entry name" value="TEICHOIC ACID GLYCEROL-PHOSPHATE TRANSFERASE"/>
    <property type="match status" value="1"/>
</dbReference>
<dbReference type="HOGENOM" id="CLU_668917_0_0_12"/>
<dbReference type="PANTHER" id="PTHR37316">
    <property type="entry name" value="TEICHOIC ACID GLYCEROL-PHOSPHATE PRIMASE"/>
    <property type="match status" value="1"/>
</dbReference>
<dbReference type="Pfam" id="PF04464">
    <property type="entry name" value="Glyphos_transf"/>
    <property type="match status" value="1"/>
</dbReference>
<dbReference type="InterPro" id="IPR043148">
    <property type="entry name" value="TagF_C"/>
</dbReference>
<dbReference type="InterPro" id="IPR051612">
    <property type="entry name" value="Teichoic_Acid_Biosynth"/>
</dbReference>
<organism evidence="1 2">
    <name type="scientific">Treponema vincentii F0403</name>
    <dbReference type="NCBI Taxonomy" id="1125702"/>
    <lineage>
        <taxon>Bacteria</taxon>
        <taxon>Pseudomonadati</taxon>
        <taxon>Spirochaetota</taxon>
        <taxon>Spirochaetia</taxon>
        <taxon>Spirochaetales</taxon>
        <taxon>Treponemataceae</taxon>
        <taxon>Treponema</taxon>
    </lineage>
</organism>
<accession>S3L7X7</accession>
<proteinExistence type="predicted"/>
<sequence>MKLHFLKTIFYNCIKILAFCLKKTQSVFIIPEETGMHEPYSITNYTGDNVLAFLYYLINNHDSPDLFCKQIYIVALNSMIESECKHLQSKLKYIELIPIAYPQKKKKSFIQYFVYYFCMGRCRIIINPSDVEPLRVKARWQLSICLNYFSAPFKSDILKHRMAVQHQTIDYVIAASDFSVRMDLCASNLSYFNYSVLGFIRQDILLNPRFKRVDMESWLGITPMNRIIVYAPTHRDGKLHKQHSAIIGCENLKLLNTILSRYSTILLIKPHSGMLDDQLLGLDDCSNIMIYAPSPSYTFYDILPHADLLITDYSSIYFDFLVTGKPVVFNFCDRAEYEKDRGLSYNPVELFCAGKIVYTEEELYTAVEDELNGKTYKNDKQYNDIKNLFIKYTDGKTCERVYDFICRQIKS</sequence>
<dbReference type="InterPro" id="IPR007554">
    <property type="entry name" value="Glycerophosphate_synth"/>
</dbReference>
<name>S3L7X7_9SPIR</name>
<dbReference type="GO" id="GO:0016020">
    <property type="term" value="C:membrane"/>
    <property type="evidence" value="ECO:0007669"/>
    <property type="project" value="InterPro"/>
</dbReference>
<dbReference type="PATRIC" id="fig|1125702.3.peg.2524"/>
<dbReference type="EMBL" id="ATFC01000013">
    <property type="protein sequence ID" value="EPF45810.1"/>
    <property type="molecule type" value="Genomic_DNA"/>
</dbReference>
<dbReference type="GO" id="GO:0047355">
    <property type="term" value="F:CDP-glycerol glycerophosphotransferase activity"/>
    <property type="evidence" value="ECO:0007669"/>
    <property type="project" value="InterPro"/>
</dbReference>
<dbReference type="Gene3D" id="3.40.50.12580">
    <property type="match status" value="1"/>
</dbReference>
<dbReference type="Proteomes" id="UP000014605">
    <property type="component" value="Unassembled WGS sequence"/>
</dbReference>
<dbReference type="GeneID" id="301462532"/>
<reference evidence="1 2" key="1">
    <citation type="submission" date="2013-04" db="EMBL/GenBank/DDBJ databases">
        <title>The Genome Sequence of Treponema vincentii F0403.</title>
        <authorList>
            <consortium name="The Broad Institute Genomics Platform"/>
            <person name="Earl A."/>
            <person name="Ward D."/>
            <person name="Feldgarden M."/>
            <person name="Gevers D."/>
            <person name="Leonetti C."/>
            <person name="Izard J."/>
            <person name="Walker B."/>
            <person name="Young S."/>
            <person name="Zeng Q."/>
            <person name="Gargeya S."/>
            <person name="Fitzgerald M."/>
            <person name="Haas B."/>
            <person name="Abouelleil A."/>
            <person name="Allen A.W."/>
            <person name="Alvarado L."/>
            <person name="Arachchi H.M."/>
            <person name="Berlin A.M."/>
            <person name="Chapman S.B."/>
            <person name="Gainer-Dewar J."/>
            <person name="Goldberg J."/>
            <person name="Griggs A."/>
            <person name="Gujja S."/>
            <person name="Hansen M."/>
            <person name="Howarth C."/>
            <person name="Imamovic A."/>
            <person name="Ireland A."/>
            <person name="Larimer J."/>
            <person name="McCowan C."/>
            <person name="Murphy C."/>
            <person name="Pearson M."/>
            <person name="Poon T.W."/>
            <person name="Priest M."/>
            <person name="Roberts A."/>
            <person name="Saif S."/>
            <person name="Shea T."/>
            <person name="Sisk P."/>
            <person name="Sykes S."/>
            <person name="Wortman J."/>
            <person name="Nusbaum C."/>
            <person name="Birren B."/>
        </authorList>
    </citation>
    <scope>NUCLEOTIDE SEQUENCE [LARGE SCALE GENOMIC DNA]</scope>
    <source>
        <strain evidence="1 2">F0403</strain>
    </source>
</reference>